<organism evidence="2 3">
    <name type="scientific">Terricaulis silvestris</name>
    <dbReference type="NCBI Taxonomy" id="2686094"/>
    <lineage>
        <taxon>Bacteria</taxon>
        <taxon>Pseudomonadati</taxon>
        <taxon>Pseudomonadota</taxon>
        <taxon>Alphaproteobacteria</taxon>
        <taxon>Caulobacterales</taxon>
        <taxon>Caulobacteraceae</taxon>
        <taxon>Terricaulis</taxon>
    </lineage>
</organism>
<dbReference type="Proteomes" id="UP000431269">
    <property type="component" value="Chromosome"/>
</dbReference>
<proteinExistence type="predicted"/>
<keyword evidence="3" id="KW-1185">Reference proteome</keyword>
<dbReference type="RefSeq" id="WP_158764308.1">
    <property type="nucleotide sequence ID" value="NZ_CP047045.1"/>
</dbReference>
<name>A0A6I6MGB8_9CAUL</name>
<dbReference type="Gene3D" id="3.40.1440.10">
    <property type="entry name" value="GIY-YIG endonuclease"/>
    <property type="match status" value="1"/>
</dbReference>
<dbReference type="Pfam" id="PF01541">
    <property type="entry name" value="GIY-YIG"/>
    <property type="match status" value="1"/>
</dbReference>
<accession>A0A6I6MGB8</accession>
<dbReference type="KEGG" id="tsv:DSM104635_00108"/>
<feature type="domain" description="GIY-YIG" evidence="1">
    <location>
        <begin position="3"/>
        <end position="82"/>
    </location>
</feature>
<reference evidence="3" key="1">
    <citation type="submission" date="2019-12" db="EMBL/GenBank/DDBJ databases">
        <title>Complete genome of Terracaulis silvestris 0127_4.</title>
        <authorList>
            <person name="Vieira S."/>
            <person name="Riedel T."/>
            <person name="Sproer C."/>
            <person name="Pascual J."/>
            <person name="Boedeker C."/>
            <person name="Overmann J."/>
        </authorList>
    </citation>
    <scope>NUCLEOTIDE SEQUENCE [LARGE SCALE GENOMIC DNA]</scope>
    <source>
        <strain evidence="3">0127_4</strain>
    </source>
</reference>
<evidence type="ECO:0000313" key="2">
    <source>
        <dbReference type="EMBL" id="QGZ93299.1"/>
    </source>
</evidence>
<dbReference type="SUPFAM" id="SSF82771">
    <property type="entry name" value="GIY-YIG endonuclease"/>
    <property type="match status" value="1"/>
</dbReference>
<evidence type="ECO:0000313" key="3">
    <source>
        <dbReference type="Proteomes" id="UP000431269"/>
    </source>
</evidence>
<dbReference type="EMBL" id="CP047045">
    <property type="protein sequence ID" value="QGZ93299.1"/>
    <property type="molecule type" value="Genomic_DNA"/>
</dbReference>
<protein>
    <submittedName>
        <fullName evidence="2">GIY-YIG nuclease superfamily protein</fullName>
    </submittedName>
</protein>
<dbReference type="InterPro" id="IPR000305">
    <property type="entry name" value="GIY-YIG_endonuc"/>
</dbReference>
<evidence type="ECO:0000259" key="1">
    <source>
        <dbReference type="PROSITE" id="PS50164"/>
    </source>
</evidence>
<dbReference type="PROSITE" id="PS50164">
    <property type="entry name" value="GIY_YIG"/>
    <property type="match status" value="1"/>
</dbReference>
<dbReference type="AlphaFoldDB" id="A0A6I6MGB8"/>
<dbReference type="InterPro" id="IPR035901">
    <property type="entry name" value="GIY-YIG_endonuc_sf"/>
</dbReference>
<sequence>MISCGYVYVLGSAFGADRRTYVGWSVDIDARLALHNAGLGARSTRGRAWVLLYAERYPTRREAMSREVSLKRDRRFRAMLAKLL</sequence>
<gene>
    <name evidence="2" type="ORF">DSM104635_00108</name>
</gene>
<dbReference type="CDD" id="cd10449">
    <property type="entry name" value="GIY-YIG_SLX1_like"/>
    <property type="match status" value="1"/>
</dbReference>